<proteinExistence type="predicted"/>
<dbReference type="OrthoDB" id="308324at2759"/>
<evidence type="ECO:0000313" key="2">
    <source>
        <dbReference type="EMBL" id="CAD8053517.1"/>
    </source>
</evidence>
<keyword evidence="3" id="KW-1185">Reference proteome</keyword>
<name>A0A8S1KFV1_9CILI</name>
<gene>
    <name evidence="2" type="ORF">PSON_ATCC_30995.1.T0070384</name>
</gene>
<evidence type="ECO:0000256" key="1">
    <source>
        <dbReference type="SAM" id="MobiDB-lite"/>
    </source>
</evidence>
<feature type="region of interest" description="Disordered" evidence="1">
    <location>
        <begin position="1"/>
        <end position="24"/>
    </location>
</feature>
<organism evidence="2 3">
    <name type="scientific">Paramecium sonneborni</name>
    <dbReference type="NCBI Taxonomy" id="65129"/>
    <lineage>
        <taxon>Eukaryota</taxon>
        <taxon>Sar</taxon>
        <taxon>Alveolata</taxon>
        <taxon>Ciliophora</taxon>
        <taxon>Intramacronucleata</taxon>
        <taxon>Oligohymenophorea</taxon>
        <taxon>Peniculida</taxon>
        <taxon>Parameciidae</taxon>
        <taxon>Paramecium</taxon>
    </lineage>
</organism>
<comment type="caution">
    <text evidence="2">The sequence shown here is derived from an EMBL/GenBank/DDBJ whole genome shotgun (WGS) entry which is preliminary data.</text>
</comment>
<dbReference type="AlphaFoldDB" id="A0A8S1KFV1"/>
<dbReference type="Proteomes" id="UP000692954">
    <property type="component" value="Unassembled WGS sequence"/>
</dbReference>
<accession>A0A8S1KFV1</accession>
<reference evidence="2" key="1">
    <citation type="submission" date="2021-01" db="EMBL/GenBank/DDBJ databases">
        <authorList>
            <consortium name="Genoscope - CEA"/>
            <person name="William W."/>
        </authorList>
    </citation>
    <scope>NUCLEOTIDE SEQUENCE</scope>
</reference>
<protein>
    <submittedName>
        <fullName evidence="2">Uncharacterized protein</fullName>
    </submittedName>
</protein>
<evidence type="ECO:0000313" key="3">
    <source>
        <dbReference type="Proteomes" id="UP000692954"/>
    </source>
</evidence>
<feature type="compositionally biased region" description="Basic and acidic residues" evidence="1">
    <location>
        <begin position="1"/>
        <end position="10"/>
    </location>
</feature>
<dbReference type="EMBL" id="CAJJDN010000007">
    <property type="protein sequence ID" value="CAD8053517.1"/>
    <property type="molecule type" value="Genomic_DNA"/>
</dbReference>
<sequence>MSLKQEEASQIRKSSRQKKMTENFKEMLQEIKEQKPSIKKSDQKQDKFQQKKVQEQKKVYEYGCMTEWMNCIYPHDNGQKFDLQIQFCVLKPKKSIIDQSKKEQSEEGIMSLIQNLLTNLNQSQEQLKRQTEKQITNVQTTNDGIVVFHPYFKKIEYQSNKPQQIQSIEPNNEFDLLKQKFHTIKKTFRPLILI</sequence>